<dbReference type="Gene3D" id="3.30.250.20">
    <property type="entry name" value="L1 transposable element, C-terminal domain"/>
    <property type="match status" value="1"/>
</dbReference>
<dbReference type="AlphaFoldDB" id="A0AAD1QZC1"/>
<accession>A0AAD1QZC1</accession>
<name>A0AAD1QZC1_PELCU</name>
<gene>
    <name evidence="1" type="ORF">PECUL_23A000701</name>
</gene>
<reference evidence="1" key="1">
    <citation type="submission" date="2022-03" db="EMBL/GenBank/DDBJ databases">
        <authorList>
            <person name="Alioto T."/>
            <person name="Alioto T."/>
            <person name="Gomez Garrido J."/>
        </authorList>
    </citation>
    <scope>NUCLEOTIDE SEQUENCE</scope>
</reference>
<evidence type="ECO:0000313" key="2">
    <source>
        <dbReference type="Proteomes" id="UP001295444"/>
    </source>
</evidence>
<dbReference type="InterPro" id="IPR042566">
    <property type="entry name" value="L1_C"/>
</dbReference>
<sequence>MDAAELPQFIQRLFSTTLTPRQAKGLSLDGLYHIPGCSRNQATATRNVILCFKIRNDKEGFMRAVRGQTRYTFEEHLLSFFHDLSRQTLHWRVSVKGVTSQLRAADIPYKWGNLRAFIINKDGHQHRLTSPSEASTFLQALKLTSTTSATTKLGHRWDVANVAVFTPLGSSAPGRLDITVVIV</sequence>
<keyword evidence="2" id="KW-1185">Reference proteome</keyword>
<protein>
    <submittedName>
        <fullName evidence="1">Uncharacterized protein</fullName>
    </submittedName>
</protein>
<proteinExistence type="predicted"/>
<organism evidence="1 2">
    <name type="scientific">Pelobates cultripes</name>
    <name type="common">Western spadefoot toad</name>
    <dbReference type="NCBI Taxonomy" id="61616"/>
    <lineage>
        <taxon>Eukaryota</taxon>
        <taxon>Metazoa</taxon>
        <taxon>Chordata</taxon>
        <taxon>Craniata</taxon>
        <taxon>Vertebrata</taxon>
        <taxon>Euteleostomi</taxon>
        <taxon>Amphibia</taxon>
        <taxon>Batrachia</taxon>
        <taxon>Anura</taxon>
        <taxon>Pelobatoidea</taxon>
        <taxon>Pelobatidae</taxon>
        <taxon>Pelobates</taxon>
    </lineage>
</organism>
<evidence type="ECO:0000313" key="1">
    <source>
        <dbReference type="EMBL" id="CAH2219934.1"/>
    </source>
</evidence>
<dbReference type="Proteomes" id="UP001295444">
    <property type="component" value="Chromosome 01"/>
</dbReference>
<dbReference type="EMBL" id="OW240912">
    <property type="protein sequence ID" value="CAH2219934.1"/>
    <property type="molecule type" value="Genomic_DNA"/>
</dbReference>